<dbReference type="Proteomes" id="UP001157091">
    <property type="component" value="Unassembled WGS sequence"/>
</dbReference>
<protein>
    <recommendedName>
        <fullName evidence="6">Methionyl/Valyl/Leucyl/Isoleucyl-tRNA synthetase anticodon-binding domain-containing protein</fullName>
    </recommendedName>
</protein>
<proteinExistence type="predicted"/>
<dbReference type="Pfam" id="PF08264">
    <property type="entry name" value="Anticodon_1"/>
    <property type="match status" value="1"/>
</dbReference>
<evidence type="ECO:0000256" key="5">
    <source>
        <dbReference type="ARBA" id="ARBA00023146"/>
    </source>
</evidence>
<sequence>MLELLTRVMAPLAPLVTEEVWRGLTGGRSVHLVDWPTVDEPALAAFGDAAADALVASMDEVRAVVSAAHGVRKAHQMRVRQPLARLTVVVADPEALAPYADLLATELNVKAVELAGLESGAAERFGISQRLAVNARAAGPRLGRGVQAVIKAAKAGDWFVSDADAVVVRTPDGDVPLEPAEYELSTVVGGGEGGAGDTGGDVGAAVLPGGGFVVLDLALDDALRAEGYVRDLVRAVQDARKAADLDVADRIDLHLEVPAEHLADVEGHRDFLGAETLATSIELAPLADAAQDRAPVVAVSRAVRA</sequence>
<evidence type="ECO:0000256" key="2">
    <source>
        <dbReference type="ARBA" id="ARBA00022741"/>
    </source>
</evidence>
<keyword evidence="8" id="KW-1185">Reference proteome</keyword>
<keyword evidence="5" id="KW-0030">Aminoacyl-tRNA synthetase</keyword>
<evidence type="ECO:0000313" key="8">
    <source>
        <dbReference type="Proteomes" id="UP001157091"/>
    </source>
</evidence>
<comment type="caution">
    <text evidence="7">The sequence shown here is derived from an EMBL/GenBank/DDBJ whole genome shotgun (WGS) entry which is preliminary data.</text>
</comment>
<keyword evidence="1" id="KW-0436">Ligase</keyword>
<dbReference type="Gene3D" id="1.10.730.10">
    <property type="entry name" value="Isoleucyl-tRNA Synthetase, Domain 1"/>
    <property type="match status" value="1"/>
</dbReference>
<dbReference type="SUPFAM" id="SSF47323">
    <property type="entry name" value="Anticodon-binding domain of a subclass of class I aminoacyl-tRNA synthetases"/>
    <property type="match status" value="2"/>
</dbReference>
<dbReference type="PANTHER" id="PTHR42780:SF1">
    <property type="entry name" value="ISOLEUCINE--TRNA LIGASE, CYTOPLASMIC"/>
    <property type="match status" value="1"/>
</dbReference>
<dbReference type="EMBL" id="BSUK01000001">
    <property type="protein sequence ID" value="GMA26521.1"/>
    <property type="molecule type" value="Genomic_DNA"/>
</dbReference>
<dbReference type="PANTHER" id="PTHR42780">
    <property type="entry name" value="SOLEUCYL-TRNA SYNTHETASE"/>
    <property type="match status" value="1"/>
</dbReference>
<reference evidence="8" key="1">
    <citation type="journal article" date="2019" name="Int. J. Syst. Evol. Microbiol.">
        <title>The Global Catalogue of Microorganisms (GCM) 10K type strain sequencing project: providing services to taxonomists for standard genome sequencing and annotation.</title>
        <authorList>
            <consortium name="The Broad Institute Genomics Platform"/>
            <consortium name="The Broad Institute Genome Sequencing Center for Infectious Disease"/>
            <person name="Wu L."/>
            <person name="Ma J."/>
        </authorList>
    </citation>
    <scope>NUCLEOTIDE SEQUENCE [LARGE SCALE GENOMIC DNA]</scope>
    <source>
        <strain evidence="8">NBRC 106348</strain>
    </source>
</reference>
<feature type="domain" description="Methionyl/Valyl/Leucyl/Isoleucyl-tRNA synthetase anticodon-binding" evidence="6">
    <location>
        <begin position="2"/>
        <end position="83"/>
    </location>
</feature>
<dbReference type="InterPro" id="IPR009080">
    <property type="entry name" value="tRNAsynth_Ia_anticodon-bd"/>
</dbReference>
<organism evidence="7 8">
    <name type="scientific">Luteimicrobium album</name>
    <dbReference type="NCBI Taxonomy" id="1054550"/>
    <lineage>
        <taxon>Bacteria</taxon>
        <taxon>Bacillati</taxon>
        <taxon>Actinomycetota</taxon>
        <taxon>Actinomycetes</taxon>
        <taxon>Micrococcales</taxon>
        <taxon>Luteimicrobium</taxon>
    </lineage>
</organism>
<accession>A0ABQ6I892</accession>
<gene>
    <name evidence="7" type="ORF">GCM10025864_42800</name>
</gene>
<keyword evidence="2" id="KW-0547">Nucleotide-binding</keyword>
<keyword evidence="4" id="KW-0648">Protein biosynthesis</keyword>
<dbReference type="InterPro" id="IPR013155">
    <property type="entry name" value="M/V/L/I-tRNA-synth_anticd-bd"/>
</dbReference>
<dbReference type="Pfam" id="PF19302">
    <property type="entry name" value="DUF5915"/>
    <property type="match status" value="1"/>
</dbReference>
<evidence type="ECO:0000256" key="1">
    <source>
        <dbReference type="ARBA" id="ARBA00022598"/>
    </source>
</evidence>
<dbReference type="InterPro" id="IPR023586">
    <property type="entry name" value="Ile-tRNA-ligase_type2"/>
</dbReference>
<evidence type="ECO:0000256" key="3">
    <source>
        <dbReference type="ARBA" id="ARBA00022840"/>
    </source>
</evidence>
<name>A0ABQ6I892_9MICO</name>
<dbReference type="RefSeq" id="WP_348525314.1">
    <property type="nucleotide sequence ID" value="NZ_BSUK01000001.1"/>
</dbReference>
<evidence type="ECO:0000259" key="6">
    <source>
        <dbReference type="Pfam" id="PF08264"/>
    </source>
</evidence>
<keyword evidence="3" id="KW-0067">ATP-binding</keyword>
<evidence type="ECO:0000256" key="4">
    <source>
        <dbReference type="ARBA" id="ARBA00022917"/>
    </source>
</evidence>
<evidence type="ECO:0000313" key="7">
    <source>
        <dbReference type="EMBL" id="GMA26521.1"/>
    </source>
</evidence>